<dbReference type="SUPFAM" id="SSF50370">
    <property type="entry name" value="Ricin B-like lectins"/>
    <property type="match status" value="1"/>
</dbReference>
<evidence type="ECO:0000256" key="2">
    <source>
        <dbReference type="SAM" id="MobiDB-lite"/>
    </source>
</evidence>
<organism evidence="3 4">
    <name type="scientific">Marasmiellus scandens</name>
    <dbReference type="NCBI Taxonomy" id="2682957"/>
    <lineage>
        <taxon>Eukaryota</taxon>
        <taxon>Fungi</taxon>
        <taxon>Dikarya</taxon>
        <taxon>Basidiomycota</taxon>
        <taxon>Agaricomycotina</taxon>
        <taxon>Agaricomycetes</taxon>
        <taxon>Agaricomycetidae</taxon>
        <taxon>Agaricales</taxon>
        <taxon>Marasmiineae</taxon>
        <taxon>Omphalotaceae</taxon>
        <taxon>Marasmiellus</taxon>
    </lineage>
</organism>
<dbReference type="InterPro" id="IPR035992">
    <property type="entry name" value="Ricin_B-like_lectins"/>
</dbReference>
<dbReference type="CDD" id="cd00161">
    <property type="entry name" value="beta-trefoil_Ricin-like"/>
    <property type="match status" value="1"/>
</dbReference>
<gene>
    <name evidence="3" type="ORF">VKT23_011558</name>
</gene>
<name>A0ABR1JD87_9AGAR</name>
<feature type="compositionally biased region" description="Low complexity" evidence="2">
    <location>
        <begin position="383"/>
        <end position="399"/>
    </location>
</feature>
<accession>A0ABR1JD87</accession>
<sequence length="693" mass="77600">MALLLVPYNETMRLGMGFNSFTQQVCVDDAVKLSGGEGAAAEPNLRPQYKDPIIEDSDVKIPHEITWNAKFVDRISEVIDGLNVSVTLYFRCGTTGIGETTLASFFDPHKLTEADINYWIQVKVTTQRLICPGLTEFSSIKDVPQSEFTRVYGDSFISGFTEGGEFNALVSIKLRDNSKTKEVREQLKAGMNFKAVSVQGEGSIENKIDGEITIAVFRRGGGDIEDEKVEQWTLQTLNIAAMEFPKKAVAYPIRTNAILTRYTNLKSFRTANPVGIPLDYQNAGVYSSTLLDVYMDYKVMLRSISTTISEVERGNSGLVAKEDMAELAELNREAKEYYQHKLNLYKRAISEEHISNNTTTAVDDEASSERSWASVGQKDIPLPSSTPATSAANTGSAGSKPSVQNNRINSAAATSFLPEVPIPPNDLVPYKANIFGMEKARKDCRLEMVNIVREINAVAEDPKVAGDPSRTWQYLGPSIFRTLLPAVKDLYKDRTPHEVIRAMEASQEQLRNDLVEVKKILEETKQKLRAKEQTVDELNPYGGWCPVPLDTSVRFRSYTTKQCLDFESYGRNLRMLDAATNKNQKWTITRAGPNGFHIRQCQSDSGHYLITGNAGTDSRIYLATHDCFGNVFTFEKRDDNTVRIHLADRKDFTMNPEGASRSNGTKIIMSFCVKDTDRWYVNRFEDLSYDSDA</sequence>
<evidence type="ECO:0000256" key="1">
    <source>
        <dbReference type="SAM" id="Coils"/>
    </source>
</evidence>
<evidence type="ECO:0008006" key="5">
    <source>
        <dbReference type="Google" id="ProtNLM"/>
    </source>
</evidence>
<dbReference type="EMBL" id="JBANRG010000025">
    <property type="protein sequence ID" value="KAK7454045.1"/>
    <property type="molecule type" value="Genomic_DNA"/>
</dbReference>
<comment type="caution">
    <text evidence="3">The sequence shown here is derived from an EMBL/GenBank/DDBJ whole genome shotgun (WGS) entry which is preliminary data.</text>
</comment>
<dbReference type="Proteomes" id="UP001498398">
    <property type="component" value="Unassembled WGS sequence"/>
</dbReference>
<keyword evidence="4" id="KW-1185">Reference proteome</keyword>
<feature type="coiled-coil region" evidence="1">
    <location>
        <begin position="500"/>
        <end position="534"/>
    </location>
</feature>
<evidence type="ECO:0000313" key="4">
    <source>
        <dbReference type="Proteomes" id="UP001498398"/>
    </source>
</evidence>
<evidence type="ECO:0000313" key="3">
    <source>
        <dbReference type="EMBL" id="KAK7454045.1"/>
    </source>
</evidence>
<reference evidence="3 4" key="1">
    <citation type="submission" date="2024-01" db="EMBL/GenBank/DDBJ databases">
        <title>A draft genome for the cacao thread blight pathogen Marasmiellus scandens.</title>
        <authorList>
            <person name="Baruah I.K."/>
            <person name="Leung J."/>
            <person name="Bukari Y."/>
            <person name="Amoako-Attah I."/>
            <person name="Meinhardt L.W."/>
            <person name="Bailey B.A."/>
            <person name="Cohen S.P."/>
        </authorList>
    </citation>
    <scope>NUCLEOTIDE SEQUENCE [LARGE SCALE GENOMIC DNA]</scope>
    <source>
        <strain evidence="3 4">GH-19</strain>
    </source>
</reference>
<protein>
    <recommendedName>
        <fullName evidence="5">Ricin B lectin domain-containing protein</fullName>
    </recommendedName>
</protein>
<proteinExistence type="predicted"/>
<feature type="region of interest" description="Disordered" evidence="2">
    <location>
        <begin position="359"/>
        <end position="404"/>
    </location>
</feature>
<dbReference type="Gene3D" id="2.80.10.50">
    <property type="match status" value="1"/>
</dbReference>
<keyword evidence="1" id="KW-0175">Coiled coil</keyword>